<evidence type="ECO:0000259" key="3">
    <source>
        <dbReference type="Pfam" id="PF07859"/>
    </source>
</evidence>
<dbReference type="Proteomes" id="UP000054567">
    <property type="component" value="Unassembled WGS sequence"/>
</dbReference>
<feature type="transmembrane region" description="Helical" evidence="2">
    <location>
        <begin position="20"/>
        <end position="39"/>
    </location>
</feature>
<dbReference type="VEuPathDB" id="FungiDB:CPAG_03228"/>
<reference evidence="5" key="3">
    <citation type="journal article" date="2010" name="Genome Res.">
        <title>Population genomic sequencing of Coccidioides fungi reveals recent hybridization and transposon control.</title>
        <authorList>
            <person name="Neafsey D.E."/>
            <person name="Barker B.M."/>
            <person name="Sharpton T.J."/>
            <person name="Stajich J.E."/>
            <person name="Park D.J."/>
            <person name="Whiston E."/>
            <person name="Hung C.-Y."/>
            <person name="McMahan C."/>
            <person name="White J."/>
            <person name="Sykes S."/>
            <person name="Heiman D."/>
            <person name="Young S."/>
            <person name="Zeng Q."/>
            <person name="Abouelleil A."/>
            <person name="Aftuck L."/>
            <person name="Bessette D."/>
            <person name="Brown A."/>
            <person name="FitzGerald M."/>
            <person name="Lui A."/>
            <person name="Macdonald J.P."/>
            <person name="Priest M."/>
            <person name="Orbach M.J."/>
            <person name="Galgiani J.N."/>
            <person name="Kirkland T.N."/>
            <person name="Cole G.T."/>
            <person name="Birren B.W."/>
            <person name="Henn M.R."/>
            <person name="Taylor J.W."/>
            <person name="Rounsley S.D."/>
        </authorList>
    </citation>
    <scope>NUCLEOTIDE SEQUENCE [LARGE SCALE GENOMIC DNA]</scope>
    <source>
        <strain evidence="5">RMSCC 3488</strain>
    </source>
</reference>
<evidence type="ECO:0000313" key="4">
    <source>
        <dbReference type="EMBL" id="KMM66892.1"/>
    </source>
</evidence>
<evidence type="ECO:0000256" key="2">
    <source>
        <dbReference type="SAM" id="Phobius"/>
    </source>
</evidence>
<protein>
    <recommendedName>
        <fullName evidence="3">Alpha/beta hydrolase fold-3 domain-containing protein</fullName>
    </recommendedName>
</protein>
<dbReference type="SUPFAM" id="SSF53474">
    <property type="entry name" value="alpha/beta-Hydrolases"/>
    <property type="match status" value="1"/>
</dbReference>
<dbReference type="PANTHER" id="PTHR48081:SF31">
    <property type="entry name" value="STERYL ACETYL HYDROLASE MUG81-RELATED"/>
    <property type="match status" value="1"/>
</dbReference>
<dbReference type="InterPro" id="IPR013094">
    <property type="entry name" value="AB_hydrolase_3"/>
</dbReference>
<dbReference type="PANTHER" id="PTHR48081">
    <property type="entry name" value="AB HYDROLASE SUPERFAMILY PROTEIN C4A8.06C"/>
    <property type="match status" value="1"/>
</dbReference>
<sequence length="355" mass="38934">MANTFPPKLTVLEKLDLIPANISLVATAIYAAITGIFRGQKGAKSYMKHINYAVIRKMLQRLSTRQNQATNPSTSGAYEIFARQNKIEAQTVQLNYGGLGHWLGNKDAKNVLVYYHGGGFAISAGTAYFQVLKGIMEELNAAGKDIAIFVLTYTLAPHALYPTQVKQAVEALRHVIQAGHDPSNVVIGGDSAGGNLTLAVLSHISHPHKDIKPLEISCPLAGAFTIAPWVSFSQDFPSVKENALKDIIMPELAERWSSSYLAGQETDNYNQPLLAPAEWWKDIKARDLLIVAGSDEILLSCIEEFVEKLKSVLPNVTYIVGQDEPHVAPFIYLMLGDKSTTQQDSGLRTWLSSRL</sequence>
<keyword evidence="2" id="KW-1133">Transmembrane helix</keyword>
<dbReference type="InterPro" id="IPR050300">
    <property type="entry name" value="GDXG_lipolytic_enzyme"/>
</dbReference>
<dbReference type="GO" id="GO:0016787">
    <property type="term" value="F:hydrolase activity"/>
    <property type="evidence" value="ECO:0007669"/>
    <property type="project" value="UniProtKB-KW"/>
</dbReference>
<keyword evidence="2" id="KW-0472">Membrane</keyword>
<feature type="domain" description="Alpha/beta hydrolase fold-3" evidence="3">
    <location>
        <begin position="112"/>
        <end position="327"/>
    </location>
</feature>
<dbReference type="InterPro" id="IPR029058">
    <property type="entry name" value="AB_hydrolase_fold"/>
</dbReference>
<reference evidence="5" key="2">
    <citation type="journal article" date="2009" name="Genome Res.">
        <title>Comparative genomic analyses of the human fungal pathogens Coccidioides and their relatives.</title>
        <authorList>
            <person name="Sharpton T.J."/>
            <person name="Stajich J.E."/>
            <person name="Rounsley S.D."/>
            <person name="Gardner M.J."/>
            <person name="Wortman J.R."/>
            <person name="Jordar V.S."/>
            <person name="Maiti R."/>
            <person name="Kodira C.D."/>
            <person name="Neafsey D.E."/>
            <person name="Zeng Q."/>
            <person name="Hung C.-Y."/>
            <person name="McMahan C."/>
            <person name="Muszewska A."/>
            <person name="Grynberg M."/>
            <person name="Mandel M.A."/>
            <person name="Kellner E.M."/>
            <person name="Barker B.M."/>
            <person name="Galgiani J.N."/>
            <person name="Orbach M.J."/>
            <person name="Kirkland T.N."/>
            <person name="Cole G.T."/>
            <person name="Henn M.R."/>
            <person name="Birren B.W."/>
            <person name="Taylor J.W."/>
        </authorList>
    </citation>
    <scope>NUCLEOTIDE SEQUENCE [LARGE SCALE GENOMIC DNA]</scope>
    <source>
        <strain evidence="5">RMSCC 3488</strain>
    </source>
</reference>
<name>A0A0J6I656_COCPO</name>
<reference evidence="4 5" key="1">
    <citation type="submission" date="2007-06" db="EMBL/GenBank/DDBJ databases">
        <title>The Genome Sequence of Coccidioides posadasii RMSCC_3488.</title>
        <authorList>
            <consortium name="Coccidioides Genome Resources Consortium"/>
            <consortium name="The Broad Institute Genome Sequencing Platform"/>
            <person name="Henn M.R."/>
            <person name="Sykes S."/>
            <person name="Young S."/>
            <person name="Jaffe D."/>
            <person name="Berlin A."/>
            <person name="Alvarez P."/>
            <person name="Butler J."/>
            <person name="Gnerre S."/>
            <person name="Grabherr M."/>
            <person name="Mauceli E."/>
            <person name="Brockman W."/>
            <person name="Kodira C."/>
            <person name="Alvarado L."/>
            <person name="Zeng Q."/>
            <person name="Crawford M."/>
            <person name="Antoine C."/>
            <person name="Devon K."/>
            <person name="Galgiani J."/>
            <person name="Orsborn K."/>
            <person name="Lewis M.L."/>
            <person name="Nusbaum C."/>
            <person name="Galagan J."/>
            <person name="Birren B."/>
        </authorList>
    </citation>
    <scope>NUCLEOTIDE SEQUENCE [LARGE SCALE GENOMIC DNA]</scope>
    <source>
        <strain evidence="4 5">RMSCC 3488</strain>
    </source>
</reference>
<dbReference type="EMBL" id="DS268110">
    <property type="protein sequence ID" value="KMM66892.1"/>
    <property type="molecule type" value="Genomic_DNA"/>
</dbReference>
<organism evidence="4 5">
    <name type="scientific">Coccidioides posadasii RMSCC 3488</name>
    <dbReference type="NCBI Taxonomy" id="454284"/>
    <lineage>
        <taxon>Eukaryota</taxon>
        <taxon>Fungi</taxon>
        <taxon>Dikarya</taxon>
        <taxon>Ascomycota</taxon>
        <taxon>Pezizomycotina</taxon>
        <taxon>Eurotiomycetes</taxon>
        <taxon>Eurotiomycetidae</taxon>
        <taxon>Onygenales</taxon>
        <taxon>Onygenaceae</taxon>
        <taxon>Coccidioides</taxon>
    </lineage>
</organism>
<gene>
    <name evidence="4" type="ORF">CPAG_03228</name>
</gene>
<keyword evidence="1" id="KW-0378">Hydrolase</keyword>
<proteinExistence type="predicted"/>
<dbReference type="OrthoDB" id="2152029at2759"/>
<accession>A0A0J6I656</accession>
<dbReference type="AlphaFoldDB" id="A0A0J6I656"/>
<dbReference type="Gene3D" id="3.40.50.1820">
    <property type="entry name" value="alpha/beta hydrolase"/>
    <property type="match status" value="1"/>
</dbReference>
<evidence type="ECO:0000256" key="1">
    <source>
        <dbReference type="ARBA" id="ARBA00022801"/>
    </source>
</evidence>
<dbReference type="Pfam" id="PF07859">
    <property type="entry name" value="Abhydrolase_3"/>
    <property type="match status" value="1"/>
</dbReference>
<keyword evidence="2" id="KW-0812">Transmembrane</keyword>
<evidence type="ECO:0000313" key="5">
    <source>
        <dbReference type="Proteomes" id="UP000054567"/>
    </source>
</evidence>